<dbReference type="RefSeq" id="WP_183343378.1">
    <property type="nucleotide sequence ID" value="NZ_JACHNU010000004.1"/>
</dbReference>
<dbReference type="GO" id="GO:0005737">
    <property type="term" value="C:cytoplasm"/>
    <property type="evidence" value="ECO:0007669"/>
    <property type="project" value="UniProtKB-SubCell"/>
</dbReference>
<keyword evidence="8" id="KW-0368">Histidine biosynthesis</keyword>
<dbReference type="Proteomes" id="UP000585272">
    <property type="component" value="Unassembled WGS sequence"/>
</dbReference>
<dbReference type="Gene3D" id="3.30.930.10">
    <property type="entry name" value="Bira Bifunctional Protein, Domain 2"/>
    <property type="match status" value="1"/>
</dbReference>
<dbReference type="UniPathway" id="UPA00031">
    <property type="reaction ID" value="UER00006"/>
</dbReference>
<dbReference type="GO" id="GO:0004821">
    <property type="term" value="F:histidine-tRNA ligase activity"/>
    <property type="evidence" value="ECO:0007669"/>
    <property type="project" value="TreeGrafter"/>
</dbReference>
<accession>A0A840IFT8</accession>
<feature type="binding site" evidence="9">
    <location>
        <begin position="77"/>
        <end position="79"/>
    </location>
    <ligand>
        <name>L-histidine</name>
        <dbReference type="ChEBI" id="CHEBI:57595"/>
    </ligand>
</feature>
<feature type="binding site" evidence="9">
    <location>
        <begin position="265"/>
        <end position="266"/>
    </location>
    <ligand>
        <name>L-histidine</name>
        <dbReference type="ChEBI" id="CHEBI:57595"/>
    </ligand>
</feature>
<comment type="subunit">
    <text evidence="4 8">Heteromultimer composed of HisG and HisZ subunits.</text>
</comment>
<dbReference type="GO" id="GO:0000105">
    <property type="term" value="P:L-histidine biosynthetic process"/>
    <property type="evidence" value="ECO:0007669"/>
    <property type="project" value="UniProtKB-UniRule"/>
</dbReference>
<dbReference type="InterPro" id="IPR004516">
    <property type="entry name" value="HisRS/HisZ"/>
</dbReference>
<dbReference type="EMBL" id="JACHNU010000004">
    <property type="protein sequence ID" value="MBB4663666.1"/>
    <property type="molecule type" value="Genomic_DNA"/>
</dbReference>
<evidence type="ECO:0000256" key="5">
    <source>
        <dbReference type="ARBA" id="ARBA00020397"/>
    </source>
</evidence>
<proteinExistence type="inferred from homology"/>
<keyword evidence="13" id="KW-1185">Reference proteome</keyword>
<evidence type="ECO:0000313" key="13">
    <source>
        <dbReference type="Proteomes" id="UP000585272"/>
    </source>
</evidence>
<evidence type="ECO:0000256" key="8">
    <source>
        <dbReference type="HAMAP-Rule" id="MF_00125"/>
    </source>
</evidence>
<evidence type="ECO:0000256" key="2">
    <source>
        <dbReference type="ARBA" id="ARBA00004667"/>
    </source>
</evidence>
<dbReference type="GO" id="GO:0016757">
    <property type="term" value="F:glycosyltransferase activity"/>
    <property type="evidence" value="ECO:0007669"/>
    <property type="project" value="UniProtKB-KW"/>
</dbReference>
<dbReference type="NCBIfam" id="TIGR00443">
    <property type="entry name" value="hisZ_biosyn_reg"/>
    <property type="match status" value="1"/>
</dbReference>
<comment type="similarity">
    <text evidence="3 8">Belongs to the class-II aminoacyl-tRNA synthetase family. HisZ subfamily.</text>
</comment>
<comment type="pathway">
    <text evidence="2 8">Amino-acid biosynthesis; L-histidine biosynthesis; L-histidine from 5-phospho-alpha-D-ribose 1-diphosphate: step 1/9.</text>
</comment>
<evidence type="ECO:0000256" key="1">
    <source>
        <dbReference type="ARBA" id="ARBA00004496"/>
    </source>
</evidence>
<keyword evidence="6 8" id="KW-0963">Cytoplasm</keyword>
<dbReference type="HAMAP" id="MF_00125">
    <property type="entry name" value="HisZ"/>
    <property type="match status" value="1"/>
</dbReference>
<keyword evidence="12" id="KW-0808">Transferase</keyword>
<dbReference type="InterPro" id="IPR006195">
    <property type="entry name" value="aa-tRNA-synth_II"/>
</dbReference>
<reference evidence="12 13" key="1">
    <citation type="submission" date="2020-08" db="EMBL/GenBank/DDBJ databases">
        <title>Genomic Encyclopedia of Archaeal and Bacterial Type Strains, Phase II (KMG-II): from individual species to whole genera.</title>
        <authorList>
            <person name="Goeker M."/>
        </authorList>
    </citation>
    <scope>NUCLEOTIDE SEQUENCE [LARGE SCALE GENOMIC DNA]</scope>
    <source>
        <strain evidence="12 13">DSM 23288</strain>
    </source>
</reference>
<dbReference type="InterPro" id="IPR004517">
    <property type="entry name" value="HisZ"/>
</dbReference>
<keyword evidence="12" id="KW-0328">Glycosyltransferase</keyword>
<dbReference type="PANTHER" id="PTHR43707:SF1">
    <property type="entry name" value="HISTIDINE--TRNA LIGASE, MITOCHONDRIAL-RELATED"/>
    <property type="match status" value="1"/>
</dbReference>
<dbReference type="InterPro" id="IPR041715">
    <property type="entry name" value="HisRS-like_core"/>
</dbReference>
<dbReference type="Pfam" id="PF13393">
    <property type="entry name" value="tRNA-synt_His"/>
    <property type="match status" value="1"/>
</dbReference>
<evidence type="ECO:0000313" key="12">
    <source>
        <dbReference type="EMBL" id="MBB4663666.1"/>
    </source>
</evidence>
<dbReference type="InterPro" id="IPR045864">
    <property type="entry name" value="aa-tRNA-synth_II/BPL/LPL"/>
</dbReference>
<evidence type="ECO:0000256" key="3">
    <source>
        <dbReference type="ARBA" id="ARBA00005539"/>
    </source>
</evidence>
<organism evidence="12 13">
    <name type="scientific">Conexibacter arvalis</name>
    <dbReference type="NCBI Taxonomy" id="912552"/>
    <lineage>
        <taxon>Bacteria</taxon>
        <taxon>Bacillati</taxon>
        <taxon>Actinomycetota</taxon>
        <taxon>Thermoleophilia</taxon>
        <taxon>Solirubrobacterales</taxon>
        <taxon>Conexibacteraceae</taxon>
        <taxon>Conexibacter</taxon>
    </lineage>
</organism>
<feature type="binding site" evidence="9">
    <location>
        <position position="121"/>
    </location>
    <ligand>
        <name>L-histidine</name>
        <dbReference type="ChEBI" id="CHEBI:57595"/>
    </ligand>
</feature>
<evidence type="ECO:0000256" key="10">
    <source>
        <dbReference type="SAM" id="MobiDB-lite"/>
    </source>
</evidence>
<name>A0A840IFT8_9ACTN</name>
<feature type="compositionally biased region" description="Basic and acidic residues" evidence="10">
    <location>
        <begin position="328"/>
        <end position="343"/>
    </location>
</feature>
<feature type="binding site" evidence="9">
    <location>
        <position position="261"/>
    </location>
    <ligand>
        <name>L-histidine</name>
        <dbReference type="ChEBI" id="CHEBI:57595"/>
    </ligand>
</feature>
<protein>
    <recommendedName>
        <fullName evidence="5 8">ATP phosphoribosyltransferase regulatory subunit</fullName>
    </recommendedName>
</protein>
<comment type="function">
    <text evidence="7 8">Required for the first step of histidine biosynthesis. May allow the feedback regulation of ATP phosphoribosyltransferase activity by histidine.</text>
</comment>
<comment type="caution">
    <text evidence="12">The sequence shown here is derived from an EMBL/GenBank/DDBJ whole genome shotgun (WGS) entry which is preliminary data.</text>
</comment>
<feature type="binding site" evidence="9">
    <location>
        <position position="107"/>
    </location>
    <ligand>
        <name>L-histidine</name>
        <dbReference type="ChEBI" id="CHEBI:57595"/>
    </ligand>
</feature>
<gene>
    <name evidence="8" type="primary">hisZ</name>
    <name evidence="12" type="ORF">BDZ31_003261</name>
</gene>
<dbReference type="PIRSF" id="PIRSF001549">
    <property type="entry name" value="His-tRNA_synth"/>
    <property type="match status" value="1"/>
</dbReference>
<evidence type="ECO:0000259" key="11">
    <source>
        <dbReference type="PROSITE" id="PS50862"/>
    </source>
</evidence>
<sequence length="357" mass="38232">MIHPIPSGTRDVLPDEMRELRAILAAAHGVFDAAGYGEVSTPALEYEDTLAIGGVGGALPAYRLFDEQGAVLTLRSDMTVPIARLVATRFATAEPPLRLCYVAHAYRGVRPQRGQSREFLQAGIELIGAPAPEGTAEALTVLCDTLDAVGLKRYRIGLGDVALYQQLLDASGIEGEPRARILNELVTRDFVGLEREIDELRLDDAAAIERLKRIPQLRGGPEVLARLDGAGHAAAEGLRSVHALLEPRVAERVIFDLGLVRKLDYYSGAIFEVYDPTLGVTLGGGGRYDDLLGRFGRPLPAVGWALTVERLHIALAGESSPGGSDSLGRTRPEARSSDGRERTSGPGVRSSGEEARA</sequence>
<comment type="miscellaneous">
    <text evidence="8">This function is generally fulfilled by the C-terminal part of HisG, which is missing in some bacteria such as this one.</text>
</comment>
<feature type="binding site" evidence="9">
    <location>
        <position position="125"/>
    </location>
    <ligand>
        <name>L-histidine</name>
        <dbReference type="ChEBI" id="CHEBI:57595"/>
    </ligand>
</feature>
<dbReference type="PANTHER" id="PTHR43707">
    <property type="entry name" value="HISTIDYL-TRNA SYNTHETASE"/>
    <property type="match status" value="1"/>
</dbReference>
<dbReference type="CDD" id="cd00773">
    <property type="entry name" value="HisRS-like_core"/>
    <property type="match status" value="1"/>
</dbReference>
<dbReference type="AlphaFoldDB" id="A0A840IFT8"/>
<evidence type="ECO:0000256" key="7">
    <source>
        <dbReference type="ARBA" id="ARBA00025246"/>
    </source>
</evidence>
<dbReference type="GO" id="GO:0006427">
    <property type="term" value="P:histidyl-tRNA aminoacylation"/>
    <property type="evidence" value="ECO:0007669"/>
    <property type="project" value="TreeGrafter"/>
</dbReference>
<evidence type="ECO:0000256" key="9">
    <source>
        <dbReference type="PIRSR" id="PIRSR001549-1"/>
    </source>
</evidence>
<feature type="region of interest" description="Disordered" evidence="10">
    <location>
        <begin position="318"/>
        <end position="357"/>
    </location>
</feature>
<evidence type="ECO:0000256" key="6">
    <source>
        <dbReference type="ARBA" id="ARBA00022490"/>
    </source>
</evidence>
<dbReference type="PROSITE" id="PS50862">
    <property type="entry name" value="AA_TRNA_LIGASE_II"/>
    <property type="match status" value="1"/>
</dbReference>
<comment type="subcellular location">
    <subcellularLocation>
        <location evidence="1 8">Cytoplasm</location>
    </subcellularLocation>
</comment>
<feature type="domain" description="Aminoacyl-transfer RNA synthetases class-II family profile" evidence="11">
    <location>
        <begin position="1"/>
        <end position="332"/>
    </location>
</feature>
<keyword evidence="8" id="KW-0028">Amino-acid biosynthesis</keyword>
<dbReference type="SUPFAM" id="SSF55681">
    <property type="entry name" value="Class II aaRS and biotin synthetases"/>
    <property type="match status" value="1"/>
</dbReference>
<evidence type="ECO:0000256" key="4">
    <source>
        <dbReference type="ARBA" id="ARBA00011496"/>
    </source>
</evidence>